<dbReference type="InterPro" id="IPR006879">
    <property type="entry name" value="YdjC-like"/>
</dbReference>
<dbReference type="GO" id="GO:0016787">
    <property type="term" value="F:hydrolase activity"/>
    <property type="evidence" value="ECO:0007669"/>
    <property type="project" value="UniProtKB-KW"/>
</dbReference>
<keyword evidence="4" id="KW-0460">Magnesium</keyword>
<keyword evidence="2" id="KW-0479">Metal-binding</keyword>
<name>A0A2M6WKG6_9BACT</name>
<dbReference type="Proteomes" id="UP000229112">
    <property type="component" value="Unassembled WGS sequence"/>
</dbReference>
<sequence length="219" mass="25172">MKKVIINADDFGYSKSINKGILEAIREGIVTSTSVMVYGKAVDDVAKLVDISDISIGLHVHMEKTIQNPQEEFDKQIEILTRLLGRAPDHIDVHKPRSSDMKQLMPLLKQYSEEHHTPIRELGHVKSIKDFFGIDVKNENEVDPERVSVDNLLQILENLKEEVSEIMTHVGYSDDELRSISSYSDTRELELQTLTDKRVIEYFDKQPNIQLINWRDISV</sequence>
<evidence type="ECO:0000256" key="2">
    <source>
        <dbReference type="ARBA" id="ARBA00022723"/>
    </source>
</evidence>
<evidence type="ECO:0000256" key="3">
    <source>
        <dbReference type="ARBA" id="ARBA00022801"/>
    </source>
</evidence>
<gene>
    <name evidence="6" type="ORF">COU06_00650</name>
</gene>
<dbReference type="PANTHER" id="PTHR31609:SF1">
    <property type="entry name" value="CARBOHYDRATE DEACETYLASE"/>
    <property type="match status" value="1"/>
</dbReference>
<organism evidence="6 7">
    <name type="scientific">Candidatus Harrisonbacteria bacterium CG10_big_fil_rev_8_21_14_0_10_38_8</name>
    <dbReference type="NCBI Taxonomy" id="1974582"/>
    <lineage>
        <taxon>Bacteria</taxon>
        <taxon>Candidatus Harrisoniibacteriota</taxon>
    </lineage>
</organism>
<dbReference type="GO" id="GO:0005975">
    <property type="term" value="P:carbohydrate metabolic process"/>
    <property type="evidence" value="ECO:0007669"/>
    <property type="project" value="InterPro"/>
</dbReference>
<dbReference type="Pfam" id="PF04794">
    <property type="entry name" value="YdjC"/>
    <property type="match status" value="2"/>
</dbReference>
<proteinExistence type="predicted"/>
<evidence type="ECO:0008006" key="8">
    <source>
        <dbReference type="Google" id="ProtNLM"/>
    </source>
</evidence>
<reference evidence="7" key="1">
    <citation type="submission" date="2017-09" db="EMBL/GenBank/DDBJ databases">
        <title>Depth-based differentiation of microbial function through sediment-hosted aquifers and enrichment of novel symbionts in the deep terrestrial subsurface.</title>
        <authorList>
            <person name="Probst A.J."/>
            <person name="Ladd B."/>
            <person name="Jarett J.K."/>
            <person name="Geller-Mcgrath D.E."/>
            <person name="Sieber C.M.K."/>
            <person name="Emerson J.B."/>
            <person name="Anantharaman K."/>
            <person name="Thomas B.C."/>
            <person name="Malmstrom R."/>
            <person name="Stieglmeier M."/>
            <person name="Klingl A."/>
            <person name="Woyke T."/>
            <person name="Ryan C.M."/>
            <person name="Banfield J.F."/>
        </authorList>
    </citation>
    <scope>NUCLEOTIDE SEQUENCE [LARGE SCALE GENOMIC DNA]</scope>
</reference>
<evidence type="ECO:0000256" key="1">
    <source>
        <dbReference type="ARBA" id="ARBA00001946"/>
    </source>
</evidence>
<comment type="cofactor">
    <cofactor evidence="1">
        <name>Mg(2+)</name>
        <dbReference type="ChEBI" id="CHEBI:18420"/>
    </cofactor>
</comment>
<evidence type="ECO:0000313" key="7">
    <source>
        <dbReference type="Proteomes" id="UP000229112"/>
    </source>
</evidence>
<evidence type="ECO:0000256" key="5">
    <source>
        <dbReference type="ARBA" id="ARBA00023277"/>
    </source>
</evidence>
<dbReference type="GO" id="GO:0019213">
    <property type="term" value="F:deacetylase activity"/>
    <property type="evidence" value="ECO:0007669"/>
    <property type="project" value="TreeGrafter"/>
</dbReference>
<evidence type="ECO:0000256" key="4">
    <source>
        <dbReference type="ARBA" id="ARBA00022842"/>
    </source>
</evidence>
<evidence type="ECO:0000313" key="6">
    <source>
        <dbReference type="EMBL" id="PIT93298.1"/>
    </source>
</evidence>
<keyword evidence="3" id="KW-0378">Hydrolase</keyword>
<dbReference type="PANTHER" id="PTHR31609">
    <property type="entry name" value="YDJC DEACETYLASE FAMILY MEMBER"/>
    <property type="match status" value="1"/>
</dbReference>
<dbReference type="GO" id="GO:0046872">
    <property type="term" value="F:metal ion binding"/>
    <property type="evidence" value="ECO:0007669"/>
    <property type="project" value="UniProtKB-KW"/>
</dbReference>
<keyword evidence="5" id="KW-0119">Carbohydrate metabolism</keyword>
<dbReference type="Gene3D" id="3.20.20.370">
    <property type="entry name" value="Glycoside hydrolase/deacetylase"/>
    <property type="match status" value="2"/>
</dbReference>
<accession>A0A2M6WKG6</accession>
<dbReference type="InterPro" id="IPR011330">
    <property type="entry name" value="Glyco_hydro/deAcase_b/a-brl"/>
</dbReference>
<dbReference type="SUPFAM" id="SSF88713">
    <property type="entry name" value="Glycoside hydrolase/deacetylase"/>
    <property type="match status" value="1"/>
</dbReference>
<comment type="caution">
    <text evidence="6">The sequence shown here is derived from an EMBL/GenBank/DDBJ whole genome shotgun (WGS) entry which is preliminary data.</text>
</comment>
<dbReference type="AlphaFoldDB" id="A0A2M6WKG6"/>
<dbReference type="EMBL" id="PFAY01000005">
    <property type="protein sequence ID" value="PIT93298.1"/>
    <property type="molecule type" value="Genomic_DNA"/>
</dbReference>
<protein>
    <recommendedName>
        <fullName evidence="8">ChbG/HpnK family deacetylase</fullName>
    </recommendedName>
</protein>